<accession>A0ABQ5TSE1</accession>
<dbReference type="NCBIfam" id="TIGR02861">
    <property type="entry name" value="SASP_H"/>
    <property type="match status" value="1"/>
</dbReference>
<evidence type="ECO:0000256" key="1">
    <source>
        <dbReference type="ARBA" id="ARBA00004288"/>
    </source>
</evidence>
<evidence type="ECO:0008006" key="6">
    <source>
        <dbReference type="Google" id="ProtNLM"/>
    </source>
</evidence>
<organism evidence="4 5">
    <name type="scientific">Oceanobacillus kimchii</name>
    <dbReference type="NCBI Taxonomy" id="746691"/>
    <lineage>
        <taxon>Bacteria</taxon>
        <taxon>Bacillati</taxon>
        <taxon>Bacillota</taxon>
        <taxon>Bacilli</taxon>
        <taxon>Bacillales</taxon>
        <taxon>Bacillaceae</taxon>
        <taxon>Oceanobacillus</taxon>
    </lineage>
</organism>
<dbReference type="RefSeq" id="WP_069684815.1">
    <property type="nucleotide sequence ID" value="NZ_BSKO01000001.1"/>
</dbReference>
<evidence type="ECO:0000256" key="3">
    <source>
        <dbReference type="ARBA" id="ARBA00022969"/>
    </source>
</evidence>
<comment type="similarity">
    <text evidence="2">Belongs to the SspH family.</text>
</comment>
<protein>
    <recommendedName>
        <fullName evidence="6">SASP H</fullName>
    </recommendedName>
</protein>
<gene>
    <name evidence="4" type="ORF">MACH08_36260</name>
</gene>
<evidence type="ECO:0000313" key="4">
    <source>
        <dbReference type="EMBL" id="GLO67842.1"/>
    </source>
</evidence>
<name>A0ABQ5TSE1_9BACI</name>
<evidence type="ECO:0000256" key="2">
    <source>
        <dbReference type="ARBA" id="ARBA00006573"/>
    </source>
</evidence>
<proteinExistence type="inferred from homology"/>
<keyword evidence="3" id="KW-0749">Sporulation</keyword>
<dbReference type="Pfam" id="PF08141">
    <property type="entry name" value="SspH"/>
    <property type="match status" value="1"/>
</dbReference>
<comment type="subcellular location">
    <subcellularLocation>
        <location evidence="1">Spore core</location>
    </subcellularLocation>
</comment>
<sequence>MDYNRVQQIIDSPELVQVTYHGIPVFIRSLDSNHIATVFPLDNMDDLQSVDIDGLLE</sequence>
<keyword evidence="5" id="KW-1185">Reference proteome</keyword>
<dbReference type="Proteomes" id="UP001275436">
    <property type="component" value="Unassembled WGS sequence"/>
</dbReference>
<dbReference type="InterPro" id="IPR012610">
    <property type="entry name" value="SASP_SspH"/>
</dbReference>
<evidence type="ECO:0000313" key="5">
    <source>
        <dbReference type="Proteomes" id="UP001275436"/>
    </source>
</evidence>
<reference evidence="4 5" key="1">
    <citation type="submission" date="2023-02" db="EMBL/GenBank/DDBJ databases">
        <title>Oceanobacillus kimchii IFOP_LL358 isolated form Alexandrium catenella lab strain.</title>
        <authorList>
            <person name="Gajardo G."/>
            <person name="Ueki S."/>
            <person name="Maruyama F."/>
        </authorList>
    </citation>
    <scope>NUCLEOTIDE SEQUENCE [LARGE SCALE GENOMIC DNA]</scope>
    <source>
        <strain evidence="4 5">IFOP_LL358</strain>
    </source>
</reference>
<comment type="caution">
    <text evidence="4">The sequence shown here is derived from an EMBL/GenBank/DDBJ whole genome shotgun (WGS) entry which is preliminary data.</text>
</comment>
<dbReference type="EMBL" id="BSKO01000001">
    <property type="protein sequence ID" value="GLO67842.1"/>
    <property type="molecule type" value="Genomic_DNA"/>
</dbReference>